<sequence length="69" mass="7679">MLRVKITCYVLLMGVAVWIGSRETFGKIWVDGFGAVNGIDALLMASLAWFAVMIVRSAIHDWSTHTHKS</sequence>
<keyword evidence="3" id="KW-1185">Reference proteome</keyword>
<protein>
    <submittedName>
        <fullName evidence="2">Uncharacterized protein</fullName>
    </submittedName>
</protein>
<keyword evidence="1" id="KW-0812">Transmembrane</keyword>
<feature type="transmembrane region" description="Helical" evidence="1">
    <location>
        <begin position="38"/>
        <end position="59"/>
    </location>
</feature>
<gene>
    <name evidence="2" type="ORF">Mal64_25300</name>
</gene>
<name>A0A5C5ZNL2_9BACT</name>
<proteinExistence type="predicted"/>
<evidence type="ECO:0000256" key="1">
    <source>
        <dbReference type="SAM" id="Phobius"/>
    </source>
</evidence>
<evidence type="ECO:0000313" key="2">
    <source>
        <dbReference type="EMBL" id="TWT89039.1"/>
    </source>
</evidence>
<dbReference type="Proteomes" id="UP000315440">
    <property type="component" value="Unassembled WGS sequence"/>
</dbReference>
<dbReference type="EMBL" id="SJPQ01000002">
    <property type="protein sequence ID" value="TWT89039.1"/>
    <property type="molecule type" value="Genomic_DNA"/>
</dbReference>
<reference evidence="2 3" key="1">
    <citation type="submission" date="2019-02" db="EMBL/GenBank/DDBJ databases">
        <title>Deep-cultivation of Planctomycetes and their phenomic and genomic characterization uncovers novel biology.</title>
        <authorList>
            <person name="Wiegand S."/>
            <person name="Jogler M."/>
            <person name="Boedeker C."/>
            <person name="Pinto D."/>
            <person name="Vollmers J."/>
            <person name="Rivas-Marin E."/>
            <person name="Kohn T."/>
            <person name="Peeters S.H."/>
            <person name="Heuer A."/>
            <person name="Rast P."/>
            <person name="Oberbeckmann S."/>
            <person name="Bunk B."/>
            <person name="Jeske O."/>
            <person name="Meyerdierks A."/>
            <person name="Storesund J.E."/>
            <person name="Kallscheuer N."/>
            <person name="Luecker S."/>
            <person name="Lage O.M."/>
            <person name="Pohl T."/>
            <person name="Merkel B.J."/>
            <person name="Hornburger P."/>
            <person name="Mueller R.-W."/>
            <person name="Bruemmer F."/>
            <person name="Labrenz M."/>
            <person name="Spormann A.M."/>
            <person name="Op Den Camp H."/>
            <person name="Overmann J."/>
            <person name="Amann R."/>
            <person name="Jetten M.S.M."/>
            <person name="Mascher T."/>
            <person name="Medema M.H."/>
            <person name="Devos D.P."/>
            <person name="Kaster A.-K."/>
            <person name="Ovreas L."/>
            <person name="Rohde M."/>
            <person name="Galperin M.Y."/>
            <person name="Jogler C."/>
        </authorList>
    </citation>
    <scope>NUCLEOTIDE SEQUENCE [LARGE SCALE GENOMIC DNA]</scope>
    <source>
        <strain evidence="2 3">Mal64</strain>
    </source>
</reference>
<comment type="caution">
    <text evidence="2">The sequence shown here is derived from an EMBL/GenBank/DDBJ whole genome shotgun (WGS) entry which is preliminary data.</text>
</comment>
<keyword evidence="1" id="KW-1133">Transmembrane helix</keyword>
<keyword evidence="1" id="KW-0472">Membrane</keyword>
<evidence type="ECO:0000313" key="3">
    <source>
        <dbReference type="Proteomes" id="UP000315440"/>
    </source>
</evidence>
<accession>A0A5C5ZNL2</accession>
<organism evidence="2 3">
    <name type="scientific">Pseudobythopirellula maris</name>
    <dbReference type="NCBI Taxonomy" id="2527991"/>
    <lineage>
        <taxon>Bacteria</taxon>
        <taxon>Pseudomonadati</taxon>
        <taxon>Planctomycetota</taxon>
        <taxon>Planctomycetia</taxon>
        <taxon>Pirellulales</taxon>
        <taxon>Lacipirellulaceae</taxon>
        <taxon>Pseudobythopirellula</taxon>
    </lineage>
</organism>
<dbReference type="AlphaFoldDB" id="A0A5C5ZNL2"/>